<evidence type="ECO:0000256" key="3">
    <source>
        <dbReference type="ARBA" id="ARBA00022884"/>
    </source>
</evidence>
<reference evidence="9 10" key="1">
    <citation type="submission" date="2018-04" db="EMBL/GenBank/DDBJ databases">
        <title>Genomic Encyclopedia of Type Strains, Phase IV (KMG-IV): sequencing the most valuable type-strain genomes for metagenomic binning, comparative biology and taxonomic classification.</title>
        <authorList>
            <person name="Goeker M."/>
        </authorList>
    </citation>
    <scope>NUCLEOTIDE SEQUENCE [LARGE SCALE GENOMIC DNA]</scope>
    <source>
        <strain evidence="9 10">DSM 14823</strain>
    </source>
</reference>
<accession>A0A2U1BB90</accession>
<dbReference type="InterPro" id="IPR028909">
    <property type="entry name" value="bL21-like"/>
</dbReference>
<reference evidence="8 11" key="2">
    <citation type="submission" date="2020-04" db="EMBL/GenBank/DDBJ databases">
        <authorList>
            <person name="Hitch T.C.A."/>
            <person name="Wylensek D."/>
            <person name="Clavel T."/>
        </authorList>
    </citation>
    <scope>NUCLEOTIDE SEQUENCE [LARGE SCALE GENOMIC DNA]</scope>
    <source>
        <strain evidence="8 11">COR2-253-APC-1A</strain>
    </source>
</reference>
<dbReference type="Proteomes" id="UP000245959">
    <property type="component" value="Unassembled WGS sequence"/>
</dbReference>
<dbReference type="SUPFAM" id="SSF141091">
    <property type="entry name" value="L21p-like"/>
    <property type="match status" value="1"/>
</dbReference>
<keyword evidence="4 6" id="KW-0689">Ribosomal protein</keyword>
<dbReference type="GeneID" id="78293554"/>
<dbReference type="HAMAP" id="MF_01363">
    <property type="entry name" value="Ribosomal_bL21"/>
    <property type="match status" value="1"/>
</dbReference>
<comment type="subunit">
    <text evidence="6">Part of the 50S ribosomal subunit. Contacts protein L20.</text>
</comment>
<organism evidence="9 10">
    <name type="scientific">Victivallis vadensis</name>
    <dbReference type="NCBI Taxonomy" id="172901"/>
    <lineage>
        <taxon>Bacteria</taxon>
        <taxon>Pseudomonadati</taxon>
        <taxon>Lentisphaerota</taxon>
        <taxon>Lentisphaeria</taxon>
        <taxon>Victivallales</taxon>
        <taxon>Victivallaceae</taxon>
        <taxon>Victivallis</taxon>
    </lineage>
</organism>
<evidence type="ECO:0000256" key="4">
    <source>
        <dbReference type="ARBA" id="ARBA00022980"/>
    </source>
</evidence>
<dbReference type="InterPro" id="IPR018258">
    <property type="entry name" value="Ribosomal_bL21_CS"/>
</dbReference>
<proteinExistence type="inferred from homology"/>
<comment type="similarity">
    <text evidence="1 6 7">Belongs to the bacterial ribosomal protein bL21 family.</text>
</comment>
<dbReference type="GO" id="GO:0005840">
    <property type="term" value="C:ribosome"/>
    <property type="evidence" value="ECO:0007669"/>
    <property type="project" value="UniProtKB-KW"/>
</dbReference>
<dbReference type="PANTHER" id="PTHR21349">
    <property type="entry name" value="50S RIBOSOMAL PROTEIN L21"/>
    <property type="match status" value="1"/>
</dbReference>
<dbReference type="NCBIfam" id="TIGR00061">
    <property type="entry name" value="L21"/>
    <property type="match status" value="1"/>
</dbReference>
<comment type="caution">
    <text evidence="9">The sequence shown here is derived from an EMBL/GenBank/DDBJ whole genome shotgun (WGS) entry which is preliminary data.</text>
</comment>
<dbReference type="InterPro" id="IPR036164">
    <property type="entry name" value="bL21-like_sf"/>
</dbReference>
<dbReference type="PANTHER" id="PTHR21349:SF0">
    <property type="entry name" value="LARGE RIBOSOMAL SUBUNIT PROTEIN BL21M"/>
    <property type="match status" value="1"/>
</dbReference>
<evidence type="ECO:0000256" key="6">
    <source>
        <dbReference type="HAMAP-Rule" id="MF_01363"/>
    </source>
</evidence>
<evidence type="ECO:0000313" key="11">
    <source>
        <dbReference type="Proteomes" id="UP000576225"/>
    </source>
</evidence>
<gene>
    <name evidence="6 8" type="primary">rplU</name>
    <name evidence="9" type="ORF">C8D82_10116</name>
    <name evidence="8" type="ORF">HF882_11805</name>
</gene>
<dbReference type="AlphaFoldDB" id="A0A2U1BB90"/>
<dbReference type="RefSeq" id="WP_116882224.1">
    <property type="nucleotide sequence ID" value="NZ_CAJKCJ010000001.1"/>
</dbReference>
<dbReference type="Proteomes" id="UP000576225">
    <property type="component" value="Unassembled WGS sequence"/>
</dbReference>
<keyword evidence="2 6" id="KW-0699">rRNA-binding</keyword>
<evidence type="ECO:0000313" key="9">
    <source>
        <dbReference type="EMBL" id="PVY45827.1"/>
    </source>
</evidence>
<dbReference type="EMBL" id="JABAEW010000021">
    <property type="protein sequence ID" value="NMD87270.1"/>
    <property type="molecule type" value="Genomic_DNA"/>
</dbReference>
<dbReference type="GO" id="GO:0019843">
    <property type="term" value="F:rRNA binding"/>
    <property type="evidence" value="ECO:0007669"/>
    <property type="project" value="UniProtKB-UniRule"/>
</dbReference>
<dbReference type="GO" id="GO:0003735">
    <property type="term" value="F:structural constituent of ribosome"/>
    <property type="evidence" value="ECO:0007669"/>
    <property type="project" value="InterPro"/>
</dbReference>
<dbReference type="GO" id="GO:0006412">
    <property type="term" value="P:translation"/>
    <property type="evidence" value="ECO:0007669"/>
    <property type="project" value="UniProtKB-UniRule"/>
</dbReference>
<evidence type="ECO:0000256" key="1">
    <source>
        <dbReference type="ARBA" id="ARBA00008563"/>
    </source>
</evidence>
<dbReference type="GO" id="GO:0005737">
    <property type="term" value="C:cytoplasm"/>
    <property type="evidence" value="ECO:0007669"/>
    <property type="project" value="UniProtKB-ARBA"/>
</dbReference>
<comment type="function">
    <text evidence="6 7">This protein binds to 23S rRNA in the presence of protein L20.</text>
</comment>
<keyword evidence="10" id="KW-1185">Reference proteome</keyword>
<evidence type="ECO:0000256" key="7">
    <source>
        <dbReference type="RuleBase" id="RU000562"/>
    </source>
</evidence>
<keyword evidence="5 6" id="KW-0687">Ribonucleoprotein</keyword>
<dbReference type="EMBL" id="QEKH01000001">
    <property type="protein sequence ID" value="PVY45827.1"/>
    <property type="molecule type" value="Genomic_DNA"/>
</dbReference>
<keyword evidence="3 6" id="KW-0694">RNA-binding</keyword>
<dbReference type="Pfam" id="PF00829">
    <property type="entry name" value="Ribosomal_L21p"/>
    <property type="match status" value="1"/>
</dbReference>
<evidence type="ECO:0000256" key="2">
    <source>
        <dbReference type="ARBA" id="ARBA00022730"/>
    </source>
</evidence>
<protein>
    <recommendedName>
        <fullName evidence="6">Large ribosomal subunit protein bL21</fullName>
    </recommendedName>
</protein>
<name>A0A2U1BB90_9BACT</name>
<evidence type="ECO:0000256" key="5">
    <source>
        <dbReference type="ARBA" id="ARBA00023274"/>
    </source>
</evidence>
<dbReference type="InterPro" id="IPR001787">
    <property type="entry name" value="Ribosomal_bL21"/>
</dbReference>
<evidence type="ECO:0000313" key="10">
    <source>
        <dbReference type="Proteomes" id="UP000245959"/>
    </source>
</evidence>
<evidence type="ECO:0000313" key="8">
    <source>
        <dbReference type="EMBL" id="NMD87270.1"/>
    </source>
</evidence>
<sequence>MYAIIKTGGKQYKVKTGDLVEIEKLDTEVGGKVTFDEVLAIGEEGGKLNYGAPVLAGATVEAEVKDQFRGKKVIAFKMKRRKGYRRTHGHRQSLTRVQIGEIKG</sequence>
<dbReference type="PROSITE" id="PS01169">
    <property type="entry name" value="RIBOSOMAL_L21"/>
    <property type="match status" value="1"/>
</dbReference>
<dbReference type="GO" id="GO:1990904">
    <property type="term" value="C:ribonucleoprotein complex"/>
    <property type="evidence" value="ECO:0007669"/>
    <property type="project" value="UniProtKB-KW"/>
</dbReference>